<dbReference type="InterPro" id="IPR058582">
    <property type="entry name" value="KH_NusA_2nd"/>
</dbReference>
<dbReference type="Proteomes" id="UP000622533">
    <property type="component" value="Unassembled WGS sequence"/>
</dbReference>
<gene>
    <name evidence="7 10" type="primary">nusA</name>
    <name evidence="10" type="ORF">IQ276_18200</name>
</gene>
<dbReference type="FunFam" id="3.30.300.20:FF:000005">
    <property type="entry name" value="Transcription termination/antitermination protein NusA"/>
    <property type="match status" value="1"/>
</dbReference>
<evidence type="ECO:0000256" key="4">
    <source>
        <dbReference type="ARBA" id="ARBA00022884"/>
    </source>
</evidence>
<dbReference type="InterPro" id="IPR012340">
    <property type="entry name" value="NA-bd_OB-fold"/>
</dbReference>
<reference evidence="10" key="1">
    <citation type="submission" date="2020-10" db="EMBL/GenBank/DDBJ databases">
        <authorList>
            <person name="Castelo-Branco R."/>
            <person name="Eusebio N."/>
            <person name="Adriana R."/>
            <person name="Vieira A."/>
            <person name="Brugerolle De Fraissinette N."/>
            <person name="Rezende De Castro R."/>
            <person name="Schneider M.P."/>
            <person name="Vasconcelos V."/>
            <person name="Leao P.N."/>
        </authorList>
    </citation>
    <scope>NUCLEOTIDE SEQUENCE</scope>
    <source>
        <strain evidence="10">LEGE 12446</strain>
    </source>
</reference>
<dbReference type="Gene3D" id="3.30.300.20">
    <property type="match status" value="2"/>
</dbReference>
<keyword evidence="6 7" id="KW-0804">Transcription</keyword>
<dbReference type="InterPro" id="IPR009019">
    <property type="entry name" value="KH_sf_prok-type"/>
</dbReference>
<dbReference type="AlphaFoldDB" id="A0A8J6ZP93"/>
<evidence type="ECO:0000256" key="7">
    <source>
        <dbReference type="HAMAP-Rule" id="MF_00945"/>
    </source>
</evidence>
<dbReference type="PANTHER" id="PTHR22648:SF0">
    <property type="entry name" value="TRANSCRIPTION TERMINATION_ANTITERMINATION PROTEIN NUSA"/>
    <property type="match status" value="1"/>
</dbReference>
<dbReference type="NCBIfam" id="TIGR01953">
    <property type="entry name" value="NusA"/>
    <property type="match status" value="1"/>
</dbReference>
<organism evidence="10 11">
    <name type="scientific">Desmonostoc muscorum LEGE 12446</name>
    <dbReference type="NCBI Taxonomy" id="1828758"/>
    <lineage>
        <taxon>Bacteria</taxon>
        <taxon>Bacillati</taxon>
        <taxon>Cyanobacteriota</taxon>
        <taxon>Cyanophyceae</taxon>
        <taxon>Nostocales</taxon>
        <taxon>Nostocaceae</taxon>
        <taxon>Desmonostoc</taxon>
    </lineage>
</organism>
<dbReference type="FunFam" id="3.30.300.20:FF:000002">
    <property type="entry name" value="Transcription termination/antitermination protein NusA"/>
    <property type="match status" value="1"/>
</dbReference>
<dbReference type="SUPFAM" id="SSF54814">
    <property type="entry name" value="Prokaryotic type KH domain (KH-domain type II)"/>
    <property type="match status" value="2"/>
</dbReference>
<proteinExistence type="inferred from homology"/>
<comment type="function">
    <text evidence="7">Participates in both transcription termination and antitermination.</text>
</comment>
<dbReference type="InterPro" id="IPR036555">
    <property type="entry name" value="NusA_N_sf"/>
</dbReference>
<dbReference type="Pfam" id="PF26594">
    <property type="entry name" value="KH_NusA_2nd"/>
    <property type="match status" value="1"/>
</dbReference>
<dbReference type="PANTHER" id="PTHR22648">
    <property type="entry name" value="TRANSCRIPTION TERMINATION FACTOR NUSA"/>
    <property type="match status" value="1"/>
</dbReference>
<dbReference type="GO" id="GO:0031564">
    <property type="term" value="P:transcription antitermination"/>
    <property type="evidence" value="ECO:0007669"/>
    <property type="project" value="UniProtKB-UniRule"/>
</dbReference>
<dbReference type="CDD" id="cd22529">
    <property type="entry name" value="KH-II_NusA_rpt2"/>
    <property type="match status" value="1"/>
</dbReference>
<dbReference type="SUPFAM" id="SSF50249">
    <property type="entry name" value="Nucleic acid-binding proteins"/>
    <property type="match status" value="1"/>
</dbReference>
<dbReference type="GO" id="GO:0005829">
    <property type="term" value="C:cytosol"/>
    <property type="evidence" value="ECO:0007669"/>
    <property type="project" value="TreeGrafter"/>
</dbReference>
<dbReference type="Gene3D" id="2.40.50.140">
    <property type="entry name" value="Nucleic acid-binding proteins"/>
    <property type="match status" value="1"/>
</dbReference>
<feature type="domain" description="K Homology" evidence="9">
    <location>
        <begin position="261"/>
        <end position="324"/>
    </location>
</feature>
<keyword evidence="5 7" id="KW-0805">Transcription regulation</keyword>
<dbReference type="Pfam" id="PF08529">
    <property type="entry name" value="NusA_N"/>
    <property type="match status" value="1"/>
</dbReference>
<dbReference type="InterPro" id="IPR010213">
    <property type="entry name" value="TF_NusA"/>
</dbReference>
<dbReference type="HAMAP" id="MF_00945_B">
    <property type="entry name" value="NusA_B"/>
    <property type="match status" value="1"/>
</dbReference>
<dbReference type="SUPFAM" id="SSF69705">
    <property type="entry name" value="Transcription factor NusA, N-terminal domain"/>
    <property type="match status" value="1"/>
</dbReference>
<dbReference type="Gene3D" id="3.30.1480.10">
    <property type="entry name" value="NusA, N-terminal domain"/>
    <property type="match status" value="1"/>
</dbReference>
<accession>A0A8J6ZP93</accession>
<dbReference type="CDD" id="cd02134">
    <property type="entry name" value="KH-II_NusA_rpt1"/>
    <property type="match status" value="1"/>
</dbReference>
<keyword evidence="3 7" id="KW-0889">Transcription antitermination</keyword>
<evidence type="ECO:0000259" key="9">
    <source>
        <dbReference type="SMART" id="SM00322"/>
    </source>
</evidence>
<comment type="caution">
    <text evidence="10">The sequence shown here is derived from an EMBL/GenBank/DDBJ whole genome shotgun (WGS) entry which is preliminary data.</text>
</comment>
<dbReference type="InterPro" id="IPR015946">
    <property type="entry name" value="KH_dom-like_a/b"/>
</dbReference>
<feature type="domain" description="K Homology" evidence="9">
    <location>
        <begin position="333"/>
        <end position="391"/>
    </location>
</feature>
<evidence type="ECO:0000256" key="6">
    <source>
        <dbReference type="ARBA" id="ARBA00023163"/>
    </source>
</evidence>
<name>A0A8J6ZP93_DESMC</name>
<keyword evidence="1 7" id="KW-0806">Transcription termination</keyword>
<dbReference type="InterPro" id="IPR004087">
    <property type="entry name" value="KH_dom"/>
</dbReference>
<dbReference type="InterPro" id="IPR030842">
    <property type="entry name" value="TF_NusA_bacterial"/>
</dbReference>
<comment type="similarity">
    <text evidence="7">Belongs to the NusA family.</text>
</comment>
<sequence length="431" mass="48778">MSMVTLPGLKELIESISRERNLPRLAVQSAIREALLKGYERYRRAQNLERKQFDEDYFDNFEVELDIEGEGFRVLSTKTIVEKVSNTDHQISLDEVQLVAPEAQLGDSVVLDVTPDQGEFGRMAAMQTKQVLAQKLRDQQRQMVQEEFQDLEGTVLQVRVLRFERQSVILAVSSGFGQPEVEAELPKREQLPNDNYRANATFKVYLKKVSQGQQRGPQLLVSRADAGLVVYLFANEVPEIEDEVVRIVAVAREANPPSRYVGPRTKIAVDTLDRDVDPVGACIGARGSRIQVVVNELRGEKIDVIRWSPDPATYIANALSPARVDEVRLMDPETRQTHVLVAEDQLSLAIGKEGQNVRLAARLTGWKIDIKDKAKYDHAGEDAKFIASRAKYQAEQEEDDEDDIDFEELEPENPDELELEEDDTFDPEDDE</sequence>
<comment type="subunit">
    <text evidence="7">Monomer. Binds directly to the core enzyme of the DNA-dependent RNA polymerase and to nascent RNA.</text>
</comment>
<evidence type="ECO:0000256" key="5">
    <source>
        <dbReference type="ARBA" id="ARBA00023015"/>
    </source>
</evidence>
<keyword evidence="4 7" id="KW-0694">RNA-binding</keyword>
<dbReference type="SMART" id="SM00322">
    <property type="entry name" value="KH"/>
    <property type="match status" value="2"/>
</dbReference>
<evidence type="ECO:0000256" key="8">
    <source>
        <dbReference type="SAM" id="MobiDB-lite"/>
    </source>
</evidence>
<dbReference type="GO" id="GO:0006353">
    <property type="term" value="P:DNA-templated transcription termination"/>
    <property type="evidence" value="ECO:0007669"/>
    <property type="project" value="UniProtKB-UniRule"/>
</dbReference>
<feature type="compositionally biased region" description="Acidic residues" evidence="8">
    <location>
        <begin position="395"/>
        <end position="431"/>
    </location>
</feature>
<evidence type="ECO:0000256" key="3">
    <source>
        <dbReference type="ARBA" id="ARBA00022814"/>
    </source>
</evidence>
<dbReference type="EMBL" id="JADEXS010000249">
    <property type="protein sequence ID" value="MBE9024282.1"/>
    <property type="molecule type" value="Genomic_DNA"/>
</dbReference>
<evidence type="ECO:0000313" key="11">
    <source>
        <dbReference type="Proteomes" id="UP000622533"/>
    </source>
</evidence>
<dbReference type="InterPro" id="IPR025249">
    <property type="entry name" value="TF_NusA_KH_1st"/>
</dbReference>
<feature type="region of interest" description="Disordered" evidence="8">
    <location>
        <begin position="391"/>
        <end position="431"/>
    </location>
</feature>
<evidence type="ECO:0000313" key="10">
    <source>
        <dbReference type="EMBL" id="MBE9024282.1"/>
    </source>
</evidence>
<dbReference type="InterPro" id="IPR013735">
    <property type="entry name" value="TF_NusA_N"/>
</dbReference>
<evidence type="ECO:0000256" key="1">
    <source>
        <dbReference type="ARBA" id="ARBA00022472"/>
    </source>
</evidence>
<dbReference type="Pfam" id="PF13184">
    <property type="entry name" value="KH_NusA_1st"/>
    <property type="match status" value="1"/>
</dbReference>
<dbReference type="GO" id="GO:0003723">
    <property type="term" value="F:RNA binding"/>
    <property type="evidence" value="ECO:0007669"/>
    <property type="project" value="UniProtKB-UniRule"/>
</dbReference>
<keyword evidence="11" id="KW-1185">Reference proteome</keyword>
<protein>
    <recommendedName>
        <fullName evidence="7">Transcription termination/antitermination protein NusA</fullName>
    </recommendedName>
</protein>
<dbReference type="PROSITE" id="PS50084">
    <property type="entry name" value="KH_TYPE_1"/>
    <property type="match status" value="1"/>
</dbReference>
<comment type="subcellular location">
    <subcellularLocation>
        <location evidence="7">Cytoplasm</location>
    </subcellularLocation>
</comment>
<keyword evidence="2 7" id="KW-0963">Cytoplasm</keyword>
<evidence type="ECO:0000256" key="2">
    <source>
        <dbReference type="ARBA" id="ARBA00022490"/>
    </source>
</evidence>
<dbReference type="GO" id="GO:0003700">
    <property type="term" value="F:DNA-binding transcription factor activity"/>
    <property type="evidence" value="ECO:0007669"/>
    <property type="project" value="InterPro"/>
</dbReference>